<dbReference type="PATRIC" id="fig|1434117.4.peg.2918"/>
<dbReference type="Proteomes" id="UP000033058">
    <property type="component" value="Chromosome"/>
</dbReference>
<name>A0A0E3PZE2_METMZ</name>
<keyword evidence="1" id="KW-1133">Transmembrane helix</keyword>
<reference evidence="2 3" key="1">
    <citation type="submission" date="2014-07" db="EMBL/GenBank/DDBJ databases">
        <title>Methanogenic archaea and the global carbon cycle.</title>
        <authorList>
            <person name="Henriksen J.R."/>
            <person name="Luke J."/>
            <person name="Reinhart S."/>
            <person name="Benedict M.N."/>
            <person name="Youngblut N.D."/>
            <person name="Metcalf M.E."/>
            <person name="Whitaker R.J."/>
            <person name="Metcalf W.W."/>
        </authorList>
    </citation>
    <scope>NUCLEOTIDE SEQUENCE [LARGE SCALE GENOMIC DNA]</scope>
    <source>
        <strain evidence="2 3">WWM610</strain>
    </source>
</reference>
<feature type="transmembrane region" description="Helical" evidence="1">
    <location>
        <begin position="278"/>
        <end position="301"/>
    </location>
</feature>
<protein>
    <submittedName>
        <fullName evidence="2">Uncharacterized protein</fullName>
    </submittedName>
</protein>
<feature type="transmembrane region" description="Helical" evidence="1">
    <location>
        <begin position="12"/>
        <end position="35"/>
    </location>
</feature>
<dbReference type="AlphaFoldDB" id="A0A0E3PZE2"/>
<sequence length="388" mass="46049">MMKPTLKMAIGVFDIFIRLVFLLIVLIWSTIWLIRSVFESSIVTDQLNELFLGNIASLNFITFIISLLFAGTTFFWFIFPLNYITFRKLKPEERFLKPKYFVYFFTFHILLVYATYYWAIIFFYSTAYGMNLPPEVNYTFNNDVIHMTEFFLSNKNFFITIDHYTLMIFVTYILYFFYVVYRIKFESGITNKIIPYLNKLEHIKVKKGTTDIVLEKFVSKVFNCKTGELYYRYYYYYFSVIWFLYPLIFTCLTVGYEARGESFAVFLATNDMFMIKSSFLMLICLVVPALIASELQATYGFHITNYISRKNINKGIDFSCKYFTILGSLYLTSLVPKTSSFLEEYANIIVAFNFKIVVTVLTFFIAEYILSKYIELEKLLLNYFVEKI</sequence>
<keyword evidence="1" id="KW-0472">Membrane</keyword>
<feature type="transmembrane region" description="Helical" evidence="1">
    <location>
        <begin position="55"/>
        <end position="79"/>
    </location>
</feature>
<gene>
    <name evidence="2" type="ORF">MSMAW_2283</name>
</gene>
<dbReference type="RefSeq" id="WP_048052971.1">
    <property type="nucleotide sequence ID" value="NZ_CP009509.1"/>
</dbReference>
<dbReference type="HOGENOM" id="CLU_710995_0_0_2"/>
<evidence type="ECO:0000313" key="2">
    <source>
        <dbReference type="EMBL" id="AKB41274.1"/>
    </source>
</evidence>
<dbReference type="GeneID" id="24852031"/>
<feature type="transmembrane region" description="Helical" evidence="1">
    <location>
        <begin position="348"/>
        <end position="370"/>
    </location>
</feature>
<proteinExistence type="predicted"/>
<feature type="transmembrane region" description="Helical" evidence="1">
    <location>
        <begin position="235"/>
        <end position="258"/>
    </location>
</feature>
<evidence type="ECO:0000313" key="3">
    <source>
        <dbReference type="Proteomes" id="UP000033058"/>
    </source>
</evidence>
<keyword evidence="1" id="KW-0812">Transmembrane</keyword>
<feature type="transmembrane region" description="Helical" evidence="1">
    <location>
        <begin position="100"/>
        <end position="124"/>
    </location>
</feature>
<organism evidence="2 3">
    <name type="scientific">Methanosarcina mazei WWM610</name>
    <dbReference type="NCBI Taxonomy" id="1434117"/>
    <lineage>
        <taxon>Archaea</taxon>
        <taxon>Methanobacteriati</taxon>
        <taxon>Methanobacteriota</taxon>
        <taxon>Stenosarchaea group</taxon>
        <taxon>Methanomicrobia</taxon>
        <taxon>Methanosarcinales</taxon>
        <taxon>Methanosarcinaceae</taxon>
        <taxon>Methanosarcina</taxon>
    </lineage>
</organism>
<accession>A0A0E3PZE2</accession>
<dbReference type="EMBL" id="CP009509">
    <property type="protein sequence ID" value="AKB41274.1"/>
    <property type="molecule type" value="Genomic_DNA"/>
</dbReference>
<feature type="transmembrane region" description="Helical" evidence="1">
    <location>
        <begin position="157"/>
        <end position="181"/>
    </location>
</feature>
<evidence type="ECO:0000256" key="1">
    <source>
        <dbReference type="SAM" id="Phobius"/>
    </source>
</evidence>